<protein>
    <submittedName>
        <fullName evidence="1">Uncharacterized protein</fullName>
    </submittedName>
</protein>
<evidence type="ECO:0000313" key="1">
    <source>
        <dbReference type="EMBL" id="JAH72723.1"/>
    </source>
</evidence>
<proteinExistence type="predicted"/>
<dbReference type="AlphaFoldDB" id="A0A0E9V668"/>
<dbReference type="EMBL" id="GBXM01035854">
    <property type="protein sequence ID" value="JAH72723.1"/>
    <property type="molecule type" value="Transcribed_RNA"/>
</dbReference>
<name>A0A0E9V668_ANGAN</name>
<sequence>MKFPVLLLSSNCPGLYSTSETRVQGFSLKPDSQIQLTQNSTFKNSTLL</sequence>
<organism evidence="1">
    <name type="scientific">Anguilla anguilla</name>
    <name type="common">European freshwater eel</name>
    <name type="synonym">Muraena anguilla</name>
    <dbReference type="NCBI Taxonomy" id="7936"/>
    <lineage>
        <taxon>Eukaryota</taxon>
        <taxon>Metazoa</taxon>
        <taxon>Chordata</taxon>
        <taxon>Craniata</taxon>
        <taxon>Vertebrata</taxon>
        <taxon>Euteleostomi</taxon>
        <taxon>Actinopterygii</taxon>
        <taxon>Neopterygii</taxon>
        <taxon>Teleostei</taxon>
        <taxon>Anguilliformes</taxon>
        <taxon>Anguillidae</taxon>
        <taxon>Anguilla</taxon>
    </lineage>
</organism>
<reference evidence="1" key="1">
    <citation type="submission" date="2014-11" db="EMBL/GenBank/DDBJ databases">
        <authorList>
            <person name="Amaro Gonzalez C."/>
        </authorList>
    </citation>
    <scope>NUCLEOTIDE SEQUENCE</scope>
</reference>
<reference evidence="1" key="2">
    <citation type="journal article" date="2015" name="Fish Shellfish Immunol.">
        <title>Early steps in the European eel (Anguilla anguilla)-Vibrio vulnificus interaction in the gills: Role of the RtxA13 toxin.</title>
        <authorList>
            <person name="Callol A."/>
            <person name="Pajuelo D."/>
            <person name="Ebbesson L."/>
            <person name="Teles M."/>
            <person name="MacKenzie S."/>
            <person name="Amaro C."/>
        </authorList>
    </citation>
    <scope>NUCLEOTIDE SEQUENCE</scope>
</reference>
<accession>A0A0E9V668</accession>